<evidence type="ECO:0000256" key="8">
    <source>
        <dbReference type="ARBA" id="ARBA00022737"/>
    </source>
</evidence>
<evidence type="ECO:0000256" key="16">
    <source>
        <dbReference type="ARBA" id="ARBA00069818"/>
    </source>
</evidence>
<feature type="compositionally biased region" description="Polar residues" evidence="19">
    <location>
        <begin position="458"/>
        <end position="468"/>
    </location>
</feature>
<proteinExistence type="predicted"/>
<dbReference type="GO" id="GO:0006346">
    <property type="term" value="P:DNA methylation-dependent constitutive heterochromatin formation"/>
    <property type="evidence" value="ECO:0007669"/>
    <property type="project" value="TreeGrafter"/>
</dbReference>
<keyword evidence="4" id="KW-0158">Chromosome</keyword>
<keyword evidence="13" id="KW-0238">DNA-binding</keyword>
<feature type="region of interest" description="Disordered" evidence="19">
    <location>
        <begin position="267"/>
        <end position="313"/>
    </location>
</feature>
<evidence type="ECO:0000256" key="14">
    <source>
        <dbReference type="ARBA" id="ARBA00023163"/>
    </source>
</evidence>
<feature type="compositionally biased region" description="Basic residues" evidence="19">
    <location>
        <begin position="83"/>
        <end position="99"/>
    </location>
</feature>
<dbReference type="Pfam" id="PF01429">
    <property type="entry name" value="MBD"/>
    <property type="match status" value="1"/>
</dbReference>
<keyword evidence="9 18" id="KW-0863">Zinc-finger</keyword>
<dbReference type="GO" id="GO:0016607">
    <property type="term" value="C:nuclear speck"/>
    <property type="evidence" value="ECO:0007669"/>
    <property type="project" value="UniProtKB-SubCell"/>
</dbReference>
<feature type="region of interest" description="Disordered" evidence="19">
    <location>
        <begin position="447"/>
        <end position="522"/>
    </location>
</feature>
<feature type="region of interest" description="Disordered" evidence="19">
    <location>
        <begin position="410"/>
        <end position="431"/>
    </location>
</feature>
<evidence type="ECO:0000256" key="5">
    <source>
        <dbReference type="ARBA" id="ARBA00022499"/>
    </source>
</evidence>
<feature type="domain" description="CXXC-type" evidence="21">
    <location>
        <begin position="169"/>
        <end position="216"/>
    </location>
</feature>
<evidence type="ECO:0000256" key="1">
    <source>
        <dbReference type="ARBA" id="ARBA00004109"/>
    </source>
</evidence>
<dbReference type="GO" id="GO:0008270">
    <property type="term" value="F:zinc ion binding"/>
    <property type="evidence" value="ECO:0007669"/>
    <property type="project" value="UniProtKB-KW"/>
</dbReference>
<evidence type="ECO:0000256" key="10">
    <source>
        <dbReference type="ARBA" id="ARBA00022833"/>
    </source>
</evidence>
<feature type="region of interest" description="Disordered" evidence="19">
    <location>
        <begin position="81"/>
        <end position="123"/>
    </location>
</feature>
<reference evidence="22" key="2">
    <citation type="submission" date="2025-09" db="UniProtKB">
        <authorList>
            <consortium name="Ensembl"/>
        </authorList>
    </citation>
    <scope>IDENTIFICATION</scope>
</reference>
<dbReference type="Pfam" id="PF02008">
    <property type="entry name" value="zf-CXXC"/>
    <property type="match status" value="2"/>
</dbReference>
<dbReference type="GeneTree" id="ENSGT00950000183005"/>
<comment type="subcellular location">
    <subcellularLocation>
        <location evidence="2">Chromosome</location>
    </subcellularLocation>
    <subcellularLocation>
        <location evidence="1">Nucleus matrix</location>
    </subcellularLocation>
    <subcellularLocation>
        <location evidence="3">Nucleus speckle</location>
    </subcellularLocation>
</comment>
<evidence type="ECO:0000256" key="7">
    <source>
        <dbReference type="ARBA" id="ARBA00022723"/>
    </source>
</evidence>
<dbReference type="PROSITE" id="PS51058">
    <property type="entry name" value="ZF_CXXC"/>
    <property type="match status" value="2"/>
</dbReference>
<dbReference type="GO" id="GO:0000122">
    <property type="term" value="P:negative regulation of transcription by RNA polymerase II"/>
    <property type="evidence" value="ECO:0007669"/>
    <property type="project" value="TreeGrafter"/>
</dbReference>
<feature type="compositionally biased region" description="Pro residues" evidence="19">
    <location>
        <begin position="290"/>
        <end position="303"/>
    </location>
</feature>
<evidence type="ECO:0000256" key="15">
    <source>
        <dbReference type="ARBA" id="ARBA00023242"/>
    </source>
</evidence>
<feature type="compositionally biased region" description="Low complexity" evidence="19">
    <location>
        <begin position="334"/>
        <end position="347"/>
    </location>
</feature>
<keyword evidence="10" id="KW-0862">Zinc</keyword>
<evidence type="ECO:0000313" key="23">
    <source>
        <dbReference type="Proteomes" id="UP000694564"/>
    </source>
</evidence>
<keyword evidence="14" id="KW-0804">Transcription</keyword>
<dbReference type="SUPFAM" id="SSF54171">
    <property type="entry name" value="DNA-binding domain"/>
    <property type="match status" value="1"/>
</dbReference>
<accession>A0A8D2DQW2</accession>
<keyword evidence="12" id="KW-0805">Transcription regulation</keyword>
<dbReference type="InterPro" id="IPR002857">
    <property type="entry name" value="Znf_CXXC"/>
</dbReference>
<dbReference type="PROSITE" id="PS50982">
    <property type="entry name" value="MBD"/>
    <property type="match status" value="1"/>
</dbReference>
<evidence type="ECO:0000256" key="11">
    <source>
        <dbReference type="ARBA" id="ARBA00022843"/>
    </source>
</evidence>
<evidence type="ECO:0000256" key="3">
    <source>
        <dbReference type="ARBA" id="ARBA00004324"/>
    </source>
</evidence>
<keyword evidence="23" id="KW-1185">Reference proteome</keyword>
<dbReference type="PANTHER" id="PTHR12396">
    <property type="entry name" value="METHYL-CPG BINDING PROTEIN, MBD"/>
    <property type="match status" value="1"/>
</dbReference>
<dbReference type="FunFam" id="3.30.890.10:FF:000001">
    <property type="entry name" value="methyl-CpG-binding domain protein 1 isoform X7"/>
    <property type="match status" value="1"/>
</dbReference>
<evidence type="ECO:0000256" key="17">
    <source>
        <dbReference type="ARBA" id="ARBA00076705"/>
    </source>
</evidence>
<keyword evidence="8" id="KW-0677">Repeat</keyword>
<dbReference type="Proteomes" id="UP000694564">
    <property type="component" value="Chromosome 13"/>
</dbReference>
<gene>
    <name evidence="22" type="primary">MBD1</name>
</gene>
<keyword evidence="11" id="KW-0832">Ubl conjugation</keyword>
<organism evidence="22 23">
    <name type="scientific">Sciurus vulgaris</name>
    <name type="common">Eurasian red squirrel</name>
    <dbReference type="NCBI Taxonomy" id="55149"/>
    <lineage>
        <taxon>Eukaryota</taxon>
        <taxon>Metazoa</taxon>
        <taxon>Chordata</taxon>
        <taxon>Craniata</taxon>
        <taxon>Vertebrata</taxon>
        <taxon>Euteleostomi</taxon>
        <taxon>Mammalia</taxon>
        <taxon>Eutheria</taxon>
        <taxon>Euarchontoglires</taxon>
        <taxon>Glires</taxon>
        <taxon>Rodentia</taxon>
        <taxon>Sciuromorpha</taxon>
        <taxon>Sciuridae</taxon>
        <taxon>Sciurinae</taxon>
        <taxon>Sciurini</taxon>
        <taxon>Sciurus</taxon>
    </lineage>
</organism>
<dbReference type="SMART" id="SM00391">
    <property type="entry name" value="MBD"/>
    <property type="match status" value="1"/>
</dbReference>
<protein>
    <recommendedName>
        <fullName evidence="16">Methyl-CpG-binding domain protein 1</fullName>
    </recommendedName>
    <alternativeName>
        <fullName evidence="17">Methyl-CpG-binding protein MBD1</fullName>
    </alternativeName>
</protein>
<dbReference type="CDD" id="cd01396">
    <property type="entry name" value="MeCP2_MBD"/>
    <property type="match status" value="1"/>
</dbReference>
<feature type="compositionally biased region" description="Polar residues" evidence="19">
    <location>
        <begin position="421"/>
        <end position="431"/>
    </location>
</feature>
<evidence type="ECO:0000256" key="13">
    <source>
        <dbReference type="ARBA" id="ARBA00023125"/>
    </source>
</evidence>
<evidence type="ECO:0000256" key="2">
    <source>
        <dbReference type="ARBA" id="ARBA00004286"/>
    </source>
</evidence>
<dbReference type="InterPro" id="IPR001739">
    <property type="entry name" value="Methyl_CpG_DNA-bd"/>
</dbReference>
<evidence type="ECO:0000256" key="4">
    <source>
        <dbReference type="ARBA" id="ARBA00022454"/>
    </source>
</evidence>
<dbReference type="GO" id="GO:0016363">
    <property type="term" value="C:nuclear matrix"/>
    <property type="evidence" value="ECO:0007669"/>
    <property type="project" value="UniProtKB-SubCell"/>
</dbReference>
<dbReference type="GO" id="GO:0008327">
    <property type="term" value="F:methyl-CpG binding"/>
    <property type="evidence" value="ECO:0007669"/>
    <property type="project" value="TreeGrafter"/>
</dbReference>
<evidence type="ECO:0000256" key="12">
    <source>
        <dbReference type="ARBA" id="ARBA00023015"/>
    </source>
</evidence>
<keyword evidence="6" id="KW-0597">Phosphoprotein</keyword>
<evidence type="ECO:0000259" key="20">
    <source>
        <dbReference type="PROSITE" id="PS50982"/>
    </source>
</evidence>
<evidence type="ECO:0000256" key="18">
    <source>
        <dbReference type="PROSITE-ProRule" id="PRU00509"/>
    </source>
</evidence>
<dbReference type="AlphaFoldDB" id="A0A8D2DQW2"/>
<evidence type="ECO:0000313" key="22">
    <source>
        <dbReference type="Ensembl" id="ENSSVLP00005027719.1"/>
    </source>
</evidence>
<evidence type="ECO:0000259" key="21">
    <source>
        <dbReference type="PROSITE" id="PS51058"/>
    </source>
</evidence>
<reference evidence="22" key="1">
    <citation type="submission" date="2025-08" db="UniProtKB">
        <authorList>
            <consortium name="Ensembl"/>
        </authorList>
    </citation>
    <scope>IDENTIFICATION</scope>
</reference>
<keyword evidence="7" id="KW-0479">Metal-binding</keyword>
<evidence type="ECO:0000256" key="19">
    <source>
        <dbReference type="SAM" id="MobiDB-lite"/>
    </source>
</evidence>
<feature type="region of interest" description="Disordered" evidence="19">
    <location>
        <begin position="334"/>
        <end position="379"/>
    </location>
</feature>
<name>A0A8D2DQW2_SCIVU</name>
<dbReference type="Ensembl" id="ENSSVLT00005030804.1">
    <property type="protein sequence ID" value="ENSSVLP00005027719.1"/>
    <property type="gene ID" value="ENSSVLG00005021347.1"/>
</dbReference>
<keyword evidence="15" id="KW-0539">Nucleus</keyword>
<keyword evidence="5" id="KW-1017">Isopeptide bond</keyword>
<dbReference type="Gene3D" id="3.30.890.10">
    <property type="entry name" value="Methyl-cpg-binding Protein 2, Chain A"/>
    <property type="match status" value="1"/>
</dbReference>
<dbReference type="PANTHER" id="PTHR12396:SF57">
    <property type="entry name" value="METHYL-CPG-BINDING DOMAIN PROTEIN 1"/>
    <property type="match status" value="1"/>
</dbReference>
<evidence type="ECO:0000256" key="6">
    <source>
        <dbReference type="ARBA" id="ARBA00022553"/>
    </source>
</evidence>
<feature type="compositionally biased region" description="Basic and acidic residues" evidence="19">
    <location>
        <begin position="105"/>
        <end position="120"/>
    </location>
</feature>
<dbReference type="InterPro" id="IPR016177">
    <property type="entry name" value="DNA-bd_dom_sf"/>
</dbReference>
<sequence>MAEDWLDCPALGPGWKRREVYRKSGVTCGRSDTYYQSPTGDRIRSKVELTRYLGPACDLSLFDFKQGILCYPTPKVQAVAVPSKKRKKSSRSAKTRKRQVAPQRTEVRKEDPRDETKADTDTAPASFPAPGCCENCGISFSGDGTGRQRLKTLCKDCRAQRIAFNREQRMFKRVGCGECAACRVTEDCGACSTCLLQLPHDVASGLFCKCERRRCLRIVQRSRGCGVCRGCQTQEDCGHCRVCLRPPRPGLRRQWRCVQRRCLRGKRGRHRGGCDSKMAARRHSRAQPVPILPTPQPPEPPEPTELHNSSPVPSPPAEFIYYCVDEDELKRLLPSVGSGSEEGAGSPPLHPRRKRPGSARRPHLAPTLKPPLATRTARPGRAQPLMKQEAGASFVLPPPGTDLVFLREGASSPVQVPGPATASTEAPLQEAQCSGLSWVVALPQVKQEKADAQEEWTPDTTVPTSPTLQPGCPSKAVDLCLPPVKQEPPDPEEGKEENKDGCVSESAPEEEEAGGPGTPVITEIFSLGGTRFRDTAVWLPRSKDLKKPGARKQ</sequence>
<evidence type="ECO:0000256" key="9">
    <source>
        <dbReference type="ARBA" id="ARBA00022771"/>
    </source>
</evidence>
<feature type="compositionally biased region" description="Basic residues" evidence="19">
    <location>
        <begin position="350"/>
        <end position="363"/>
    </location>
</feature>
<feature type="domain" description="MBD" evidence="20">
    <location>
        <begin position="1"/>
        <end position="69"/>
    </location>
</feature>
<dbReference type="GO" id="GO:0005694">
    <property type="term" value="C:chromosome"/>
    <property type="evidence" value="ECO:0007669"/>
    <property type="project" value="UniProtKB-SubCell"/>
</dbReference>
<feature type="domain" description="CXXC-type" evidence="21">
    <location>
        <begin position="217"/>
        <end position="263"/>
    </location>
</feature>